<gene>
    <name evidence="1" type="ORF">ACJMK2_033701</name>
</gene>
<sequence length="98" mass="11728">MANADNAPVKNLYTEFMASEARKTLFKSPVVENDRLSDHFPSLCHMNRLQIEYDIEVSHKNLQRDLHEQRLKQLRNYLKSFEEDDWRYPSVEKILGFK</sequence>
<accession>A0ABD3WP74</accession>
<protein>
    <submittedName>
        <fullName evidence="1">Uncharacterized protein</fullName>
    </submittedName>
</protein>
<comment type="caution">
    <text evidence="1">The sequence shown here is derived from an EMBL/GenBank/DDBJ whole genome shotgun (WGS) entry which is preliminary data.</text>
</comment>
<evidence type="ECO:0000313" key="1">
    <source>
        <dbReference type="EMBL" id="KAL3875784.1"/>
    </source>
</evidence>
<dbReference type="EMBL" id="JBJQND010000005">
    <property type="protein sequence ID" value="KAL3875784.1"/>
    <property type="molecule type" value="Genomic_DNA"/>
</dbReference>
<dbReference type="AlphaFoldDB" id="A0ABD3WP74"/>
<dbReference type="Proteomes" id="UP001634394">
    <property type="component" value="Unassembled WGS sequence"/>
</dbReference>
<organism evidence="1 2">
    <name type="scientific">Sinanodonta woodiana</name>
    <name type="common">Chinese pond mussel</name>
    <name type="synonym">Anodonta woodiana</name>
    <dbReference type="NCBI Taxonomy" id="1069815"/>
    <lineage>
        <taxon>Eukaryota</taxon>
        <taxon>Metazoa</taxon>
        <taxon>Spiralia</taxon>
        <taxon>Lophotrochozoa</taxon>
        <taxon>Mollusca</taxon>
        <taxon>Bivalvia</taxon>
        <taxon>Autobranchia</taxon>
        <taxon>Heteroconchia</taxon>
        <taxon>Palaeoheterodonta</taxon>
        <taxon>Unionida</taxon>
        <taxon>Unionoidea</taxon>
        <taxon>Unionidae</taxon>
        <taxon>Unioninae</taxon>
        <taxon>Sinanodonta</taxon>
    </lineage>
</organism>
<name>A0ABD3WP74_SINWO</name>
<proteinExistence type="predicted"/>
<dbReference type="Pfam" id="PF17256">
    <property type="entry name" value="ANAPC16"/>
    <property type="match status" value="1"/>
</dbReference>
<evidence type="ECO:0000313" key="2">
    <source>
        <dbReference type="Proteomes" id="UP001634394"/>
    </source>
</evidence>
<keyword evidence="2" id="KW-1185">Reference proteome</keyword>
<reference evidence="1 2" key="1">
    <citation type="submission" date="2024-11" db="EMBL/GenBank/DDBJ databases">
        <title>Chromosome-level genome assembly of the freshwater bivalve Anodonta woodiana.</title>
        <authorList>
            <person name="Chen X."/>
        </authorList>
    </citation>
    <scope>NUCLEOTIDE SEQUENCE [LARGE SCALE GENOMIC DNA]</scope>
    <source>
        <strain evidence="1">MN2024</strain>
        <tissue evidence="1">Gills</tissue>
    </source>
</reference>
<dbReference type="InterPro" id="IPR029641">
    <property type="entry name" value="APC16"/>
</dbReference>